<accession>A0ACB5SUQ5</accession>
<evidence type="ECO:0000313" key="2">
    <source>
        <dbReference type="Proteomes" id="UP001165064"/>
    </source>
</evidence>
<proteinExistence type="predicted"/>
<name>A0ACB5SUQ5_AMBMO</name>
<gene>
    <name evidence="1" type="ORF">Amon02_000139800</name>
</gene>
<dbReference type="EMBL" id="BSXS01000676">
    <property type="protein sequence ID" value="GME73437.1"/>
    <property type="molecule type" value="Genomic_DNA"/>
</dbReference>
<comment type="caution">
    <text evidence="1">The sequence shown here is derived from an EMBL/GenBank/DDBJ whole genome shotgun (WGS) entry which is preliminary data.</text>
</comment>
<protein>
    <submittedName>
        <fullName evidence="1">Unnamed protein product</fullName>
    </submittedName>
</protein>
<sequence>MSVKQRGTKRSVESSKTNPVSKKAKLEESSDDASSESESESESGSESDSQTDDSESEEESEEESEDELDNIENDVKEDTEVSNNKTNEQTDAEYTGDSNENKQTSKEKHEEQKKLLAERKLKRKSGIEVQRIKRLWERLRVKNPPMPKEVRDKLCDEIWSLCEGVIGDLVLKHDASRVVQTLVKYCSKERRDAICLALKSNYYNLATSAYGNSES</sequence>
<evidence type="ECO:0000313" key="1">
    <source>
        <dbReference type="EMBL" id="GME73437.1"/>
    </source>
</evidence>
<dbReference type="Proteomes" id="UP001165064">
    <property type="component" value="Unassembled WGS sequence"/>
</dbReference>
<organism evidence="1 2">
    <name type="scientific">Ambrosiozyma monospora</name>
    <name type="common">Yeast</name>
    <name type="synonym">Endomycopsis monosporus</name>
    <dbReference type="NCBI Taxonomy" id="43982"/>
    <lineage>
        <taxon>Eukaryota</taxon>
        <taxon>Fungi</taxon>
        <taxon>Dikarya</taxon>
        <taxon>Ascomycota</taxon>
        <taxon>Saccharomycotina</taxon>
        <taxon>Pichiomycetes</taxon>
        <taxon>Pichiales</taxon>
        <taxon>Pichiaceae</taxon>
        <taxon>Ambrosiozyma</taxon>
    </lineage>
</organism>
<reference evidence="1" key="1">
    <citation type="submission" date="2023-04" db="EMBL/GenBank/DDBJ databases">
        <title>Ambrosiozyma monospora NBRC 10751.</title>
        <authorList>
            <person name="Ichikawa N."/>
            <person name="Sato H."/>
            <person name="Tonouchi N."/>
        </authorList>
    </citation>
    <scope>NUCLEOTIDE SEQUENCE</scope>
    <source>
        <strain evidence="1">NBRC 10751</strain>
    </source>
</reference>
<keyword evidence="2" id="KW-1185">Reference proteome</keyword>